<dbReference type="PANTHER" id="PTHR21310:SF37">
    <property type="entry name" value="AMINOGLYCOSIDE PHOSPHOTRANSFERASE DOMAIN-CONTAINING PROTEIN"/>
    <property type="match status" value="1"/>
</dbReference>
<reference evidence="1" key="1">
    <citation type="submission" date="2022-10" db="EMBL/GenBank/DDBJ databases">
        <title>Culturing micro-colonial fungi from biological soil crusts in the Mojave desert and describing Neophaeococcomyces mojavensis, and introducing the new genera and species Taxawa tesnikishii.</title>
        <authorList>
            <person name="Kurbessoian T."/>
            <person name="Stajich J.E."/>
        </authorList>
    </citation>
    <scope>NUCLEOTIDE SEQUENCE</scope>
    <source>
        <strain evidence="1">TK_35</strain>
    </source>
</reference>
<proteinExistence type="predicted"/>
<dbReference type="EMBL" id="JAPDRN010000145">
    <property type="protein sequence ID" value="KAJ9618134.1"/>
    <property type="molecule type" value="Genomic_DNA"/>
</dbReference>
<name>A0AA39CRL8_9EURO</name>
<dbReference type="SUPFAM" id="SSF56112">
    <property type="entry name" value="Protein kinase-like (PK-like)"/>
    <property type="match status" value="1"/>
</dbReference>
<evidence type="ECO:0008006" key="3">
    <source>
        <dbReference type="Google" id="ProtNLM"/>
    </source>
</evidence>
<protein>
    <recommendedName>
        <fullName evidence="3">Aminoglycoside phosphotransferase domain-containing protein</fullName>
    </recommendedName>
</protein>
<dbReference type="AlphaFoldDB" id="A0AA39CRL8"/>
<organism evidence="1 2">
    <name type="scientific">Knufia peltigerae</name>
    <dbReference type="NCBI Taxonomy" id="1002370"/>
    <lineage>
        <taxon>Eukaryota</taxon>
        <taxon>Fungi</taxon>
        <taxon>Dikarya</taxon>
        <taxon>Ascomycota</taxon>
        <taxon>Pezizomycotina</taxon>
        <taxon>Eurotiomycetes</taxon>
        <taxon>Chaetothyriomycetidae</taxon>
        <taxon>Chaetothyriales</taxon>
        <taxon>Trichomeriaceae</taxon>
        <taxon>Knufia</taxon>
    </lineage>
</organism>
<dbReference type="Proteomes" id="UP001172681">
    <property type="component" value="Unassembled WGS sequence"/>
</dbReference>
<gene>
    <name evidence="1" type="ORF">H2204_013181</name>
</gene>
<evidence type="ECO:0000313" key="2">
    <source>
        <dbReference type="Proteomes" id="UP001172681"/>
    </source>
</evidence>
<sequence>MPASMGFAWERVTEVYQNCSHNARIEVIPGQAPCTGHSSVELEDHLCLTPALISLDFMDINNPIEVIHDVRKRLWIERVNQARVAGHMTSWMSSLHPKKLECRLDCKALNGSYNLCQRLRFCDGTTWLLRMPIVGSVCDEYADEKVAMEVEAQSLLRDKNVPVPGVIVGGLTAANPLGLGPYVVMDFVEGASVNTLLREQQHDTRWLRDDICDDDVEFLSRQFARILLHIFQIDFPTLGSLPTPVTVFNAPVRPLTFKAHDILQTGGVNTFGDRTKGFADTADYFCHLVNQDWEQFQRQPNSGGGPTVTQAKYAAFLALQSVAPKLVEPGYASGPYKLVCDDPGLTNLIVRSADDLTVVGVVDLEWSSLAPWWLLQDRLNNYDTFLNKEEAPRFLGRYLRNLDVFKTVLDEEEARTPGQQTMELSRLGRHSEKSGSMWLHMLLSWGFNHPDSLPFAQLQVRLERERWKELEEGHHGKEAREFTERKLAELDKYDETVERIVCMQDDLENGKMTIEAFVAVLKVV</sequence>
<comment type="caution">
    <text evidence="1">The sequence shown here is derived from an EMBL/GenBank/DDBJ whole genome shotgun (WGS) entry which is preliminary data.</text>
</comment>
<dbReference type="InterPro" id="IPR011009">
    <property type="entry name" value="Kinase-like_dom_sf"/>
</dbReference>
<evidence type="ECO:0000313" key="1">
    <source>
        <dbReference type="EMBL" id="KAJ9618134.1"/>
    </source>
</evidence>
<keyword evidence="2" id="KW-1185">Reference proteome</keyword>
<dbReference type="InterPro" id="IPR051678">
    <property type="entry name" value="AGP_Transferase"/>
</dbReference>
<dbReference type="PANTHER" id="PTHR21310">
    <property type="entry name" value="AMINOGLYCOSIDE PHOSPHOTRANSFERASE-RELATED-RELATED"/>
    <property type="match status" value="1"/>
</dbReference>
<accession>A0AA39CRL8</accession>